<sequence>MYAGRRGAVSVRNPNRSRQTDHRSDHGKACPSDHRTDRRRDHRPNHRPDRRSDRGSATVWAVGAIAVLCVIFGALLAMGQAVVIRHRAAGAADLAALAAADHWAAGTDAACAAAERVARAQGTRLVRCAIEGETSDVTAGAGRGPFGAEVRSRAGPAGPPAAAP</sequence>
<accession>A0A5N8XJ29</accession>
<keyword evidence="2" id="KW-0472">Membrane</keyword>
<dbReference type="InterPro" id="IPR028087">
    <property type="entry name" value="Tad_N"/>
</dbReference>
<name>A0A5N8XJ29_9ACTN</name>
<protein>
    <submittedName>
        <fullName evidence="4">Flp pilus-assembly TadE/G-like family protein</fullName>
    </submittedName>
</protein>
<gene>
    <name evidence="4" type="ORF">FNH08_20570</name>
</gene>
<proteinExistence type="predicted"/>
<feature type="region of interest" description="Disordered" evidence="1">
    <location>
        <begin position="1"/>
        <end position="55"/>
    </location>
</feature>
<dbReference type="AlphaFoldDB" id="A0A5N8XJ29"/>
<feature type="compositionally biased region" description="Basic and acidic residues" evidence="1">
    <location>
        <begin position="18"/>
        <end position="39"/>
    </location>
</feature>
<evidence type="ECO:0000313" key="4">
    <source>
        <dbReference type="EMBL" id="MPY59470.1"/>
    </source>
</evidence>
<evidence type="ECO:0000259" key="3">
    <source>
        <dbReference type="Pfam" id="PF13400"/>
    </source>
</evidence>
<comment type="caution">
    <text evidence="4">The sequence shown here is derived from an EMBL/GenBank/DDBJ whole genome shotgun (WGS) entry which is preliminary data.</text>
</comment>
<dbReference type="NCBIfam" id="TIGR03816">
    <property type="entry name" value="tadE_like_DECH"/>
    <property type="match status" value="1"/>
</dbReference>
<organism evidence="4 5">
    <name type="scientific">Streptomyces spongiae</name>
    <dbReference type="NCBI Taxonomy" id="565072"/>
    <lineage>
        <taxon>Bacteria</taxon>
        <taxon>Bacillati</taxon>
        <taxon>Actinomycetota</taxon>
        <taxon>Actinomycetes</taxon>
        <taxon>Kitasatosporales</taxon>
        <taxon>Streptomycetaceae</taxon>
        <taxon>Streptomyces</taxon>
    </lineage>
</organism>
<evidence type="ECO:0000256" key="2">
    <source>
        <dbReference type="SAM" id="Phobius"/>
    </source>
</evidence>
<evidence type="ECO:0000256" key="1">
    <source>
        <dbReference type="SAM" id="MobiDB-lite"/>
    </source>
</evidence>
<keyword evidence="5" id="KW-1185">Reference proteome</keyword>
<feature type="domain" description="Putative Flp pilus-assembly TadG-like N-terminal" evidence="3">
    <location>
        <begin position="55"/>
        <end position="101"/>
    </location>
</feature>
<dbReference type="Proteomes" id="UP000400924">
    <property type="component" value="Unassembled WGS sequence"/>
</dbReference>
<feature type="region of interest" description="Disordered" evidence="1">
    <location>
        <begin position="139"/>
        <end position="164"/>
    </location>
</feature>
<keyword evidence="2" id="KW-0812">Transmembrane</keyword>
<keyword evidence="2" id="KW-1133">Transmembrane helix</keyword>
<reference evidence="4 5" key="1">
    <citation type="submission" date="2019-07" db="EMBL/GenBank/DDBJ databases">
        <title>New species of Amycolatopsis and Streptomyces.</title>
        <authorList>
            <person name="Duangmal K."/>
            <person name="Teo W.F.A."/>
            <person name="Lipun K."/>
        </authorList>
    </citation>
    <scope>NUCLEOTIDE SEQUENCE [LARGE SCALE GENOMIC DNA]</scope>
    <source>
        <strain evidence="4 5">NBRC 106415</strain>
    </source>
</reference>
<dbReference type="Pfam" id="PF13400">
    <property type="entry name" value="Tad"/>
    <property type="match status" value="1"/>
</dbReference>
<dbReference type="OrthoDB" id="4335608at2"/>
<evidence type="ECO:0000313" key="5">
    <source>
        <dbReference type="Proteomes" id="UP000400924"/>
    </source>
</evidence>
<dbReference type="RefSeq" id="WP_152772955.1">
    <property type="nucleotide sequence ID" value="NZ_VJZC01000141.1"/>
</dbReference>
<dbReference type="InterPro" id="IPR021202">
    <property type="entry name" value="Rv3654c-like"/>
</dbReference>
<dbReference type="EMBL" id="VJZC01000141">
    <property type="protein sequence ID" value="MPY59470.1"/>
    <property type="molecule type" value="Genomic_DNA"/>
</dbReference>
<feature type="transmembrane region" description="Helical" evidence="2">
    <location>
        <begin position="57"/>
        <end position="77"/>
    </location>
</feature>